<evidence type="ECO:0000256" key="2">
    <source>
        <dbReference type="SAM" id="Phobius"/>
    </source>
</evidence>
<dbReference type="Proteomes" id="UP000030742">
    <property type="component" value="Unassembled WGS sequence"/>
</dbReference>
<evidence type="ECO:0000256" key="3">
    <source>
        <dbReference type="SAM" id="SignalP"/>
    </source>
</evidence>
<feature type="transmembrane region" description="Helical" evidence="2">
    <location>
        <begin position="191"/>
        <end position="224"/>
    </location>
</feature>
<dbReference type="AlphaFoldDB" id="N6TFR7"/>
<feature type="region of interest" description="Disordered" evidence="1">
    <location>
        <begin position="78"/>
        <end position="98"/>
    </location>
</feature>
<dbReference type="PANTHER" id="PTHR21879">
    <property type="entry name" value="FI03362P-RELATED-RELATED"/>
    <property type="match status" value="1"/>
</dbReference>
<dbReference type="STRING" id="77166.N6TFR7"/>
<reference evidence="4 6" key="1">
    <citation type="journal article" date="2013" name="Genome Biol.">
        <title>Draft genome of the mountain pine beetle, Dendroctonus ponderosae Hopkins, a major forest pest.</title>
        <authorList>
            <person name="Keeling C.I."/>
            <person name="Yuen M.M."/>
            <person name="Liao N.Y."/>
            <person name="Docking T.R."/>
            <person name="Chan S.K."/>
            <person name="Taylor G.A."/>
            <person name="Palmquist D.L."/>
            <person name="Jackman S.D."/>
            <person name="Nguyen A."/>
            <person name="Li M."/>
            <person name="Henderson H."/>
            <person name="Janes J.K."/>
            <person name="Zhao Y."/>
            <person name="Pandoh P."/>
            <person name="Moore R."/>
            <person name="Sperling F.A."/>
            <person name="Huber D.P."/>
            <person name="Birol I."/>
            <person name="Jones S.J."/>
            <person name="Bohlmann J."/>
        </authorList>
    </citation>
    <scope>NUCLEOTIDE SEQUENCE</scope>
</reference>
<keyword evidence="2" id="KW-1133">Transmembrane helix</keyword>
<feature type="chain" id="PRO_5009707432" evidence="3">
    <location>
        <begin position="19"/>
        <end position="589"/>
    </location>
</feature>
<feature type="non-terminal residue" evidence="4">
    <location>
        <position position="1"/>
    </location>
</feature>
<proteinExistence type="predicted"/>
<evidence type="ECO:0000313" key="4">
    <source>
        <dbReference type="EMBL" id="ENN79224.1"/>
    </source>
</evidence>
<accession>N6TFR7</accession>
<dbReference type="InterPro" id="IPR012464">
    <property type="entry name" value="DUF1676"/>
</dbReference>
<dbReference type="Pfam" id="PF07898">
    <property type="entry name" value="DUF1676"/>
    <property type="match status" value="2"/>
</dbReference>
<feature type="transmembrane region" description="Helical" evidence="2">
    <location>
        <begin position="492"/>
        <end position="512"/>
    </location>
</feature>
<evidence type="ECO:0000313" key="5">
    <source>
        <dbReference type="EMBL" id="ERL86315.1"/>
    </source>
</evidence>
<evidence type="ECO:0000313" key="6">
    <source>
        <dbReference type="Proteomes" id="UP000030742"/>
    </source>
</evidence>
<keyword evidence="2" id="KW-0472">Membrane</keyword>
<gene>
    <name evidence="5" type="ORF">D910_03723</name>
    <name evidence="4" type="ORF">YQE_04408</name>
</gene>
<organism evidence="4">
    <name type="scientific">Dendroctonus ponderosae</name>
    <name type="common">Mountain pine beetle</name>
    <dbReference type="NCBI Taxonomy" id="77166"/>
    <lineage>
        <taxon>Eukaryota</taxon>
        <taxon>Metazoa</taxon>
        <taxon>Ecdysozoa</taxon>
        <taxon>Arthropoda</taxon>
        <taxon>Hexapoda</taxon>
        <taxon>Insecta</taxon>
        <taxon>Pterygota</taxon>
        <taxon>Neoptera</taxon>
        <taxon>Endopterygota</taxon>
        <taxon>Coleoptera</taxon>
        <taxon>Polyphaga</taxon>
        <taxon>Cucujiformia</taxon>
        <taxon>Curculionidae</taxon>
        <taxon>Scolytinae</taxon>
        <taxon>Dendroctonus</taxon>
    </lineage>
</organism>
<dbReference type="EMBL" id="KB740735">
    <property type="protein sequence ID" value="ENN79224.1"/>
    <property type="molecule type" value="Genomic_DNA"/>
</dbReference>
<feature type="signal peptide" evidence="3">
    <location>
        <begin position="1"/>
        <end position="18"/>
    </location>
</feature>
<dbReference type="EMBL" id="KB631809">
    <property type="protein sequence ID" value="ERL86315.1"/>
    <property type="molecule type" value="Genomic_DNA"/>
</dbReference>
<dbReference type="HOGENOM" id="CLU_463269_0_0_1"/>
<dbReference type="OMA" id="AQEDHGW"/>
<name>N6TFR7_DENPD</name>
<feature type="compositionally biased region" description="Gly residues" evidence="1">
    <location>
        <begin position="153"/>
        <end position="167"/>
    </location>
</feature>
<dbReference type="OrthoDB" id="6622274at2759"/>
<feature type="region of interest" description="Disordered" evidence="1">
    <location>
        <begin position="153"/>
        <end position="173"/>
    </location>
</feature>
<keyword evidence="2" id="KW-0812">Transmembrane</keyword>
<protein>
    <submittedName>
        <fullName evidence="4">Uncharacterized protein</fullName>
    </submittedName>
</protein>
<keyword evidence="3" id="KW-0732">Signal</keyword>
<dbReference type="PANTHER" id="PTHR21879:SF12">
    <property type="entry name" value="OSIRIS 12"/>
    <property type="match status" value="1"/>
</dbReference>
<dbReference type="GO" id="GO:0016020">
    <property type="term" value="C:membrane"/>
    <property type="evidence" value="ECO:0007669"/>
    <property type="project" value="TreeGrafter"/>
</dbReference>
<sequence length="589" mass="62162">MKQYIVAVFALCTICAYAQDSNSYYGSVREVFSIYQECSHSEGLSPCLKMKALSLIDRVSRMENIALMDGVVIKGKTDEKPNAPTLEEEEKSLPRSLDEKSSALTSMIFNRIARIIGSKSIEVSIPKLIESARGKGDDSKFGDIGDLFGGGGGGDKGHGGGGGGGGKMKSKKKKGGDDLKDFMMMLFAHKLAMLPLLVGGLFILAVKALTQAKIALLIAGIIFAKKMLANRNQGAEHVEHVQASGWNGGGHGAAAGWSGAAGEEKRFSGSRATNGLRFRAEEIRKSAIESELQNTVLSPLCLVFIRSYCREKVNLSVKEDTIKAPAKSLDASVEITSFRVIAQESFESASVRLILKIYDECANADGFSPCLKKKAVTFLDRVARMDKLPLMEGVTLVKAADVSPTIDVPVMENEIEQNLPRSLAGQDEALNNMLSEKINNLLGSRTIEISMPKVSEMIEEGRGKGGGNSGGGGGGHGGGGGKMKNMMGGMMMAIAAKMAALIPLAIAGLFLLAGKALITAKIALLISGIIALKKLFAAKQNGGGGGAHTVHAGWSSGGGGGGWQPSGGGWDKRSIEEAQQLAYKAYEKP</sequence>
<evidence type="ECO:0000256" key="1">
    <source>
        <dbReference type="SAM" id="MobiDB-lite"/>
    </source>
</evidence>